<keyword evidence="1" id="KW-0812">Transmembrane</keyword>
<reference evidence="2 3" key="1">
    <citation type="submission" date="2019-05" db="EMBL/GenBank/DDBJ databases">
        <title>Panacibacter sp. strain 17mud1-8 Genome sequencing and assembly.</title>
        <authorList>
            <person name="Chhetri G."/>
        </authorList>
    </citation>
    <scope>NUCLEOTIDE SEQUENCE [LARGE SCALE GENOMIC DNA]</scope>
    <source>
        <strain evidence="2 3">17mud1-8</strain>
    </source>
</reference>
<gene>
    <name evidence="2" type="ORF">FC093_08110</name>
</gene>
<evidence type="ECO:0000313" key="2">
    <source>
        <dbReference type="EMBL" id="TKK69273.1"/>
    </source>
</evidence>
<protein>
    <submittedName>
        <fullName evidence="2">Uncharacterized protein</fullName>
    </submittedName>
</protein>
<keyword evidence="1" id="KW-0472">Membrane</keyword>
<name>A0A4V5UUJ1_9BACT</name>
<dbReference type="EMBL" id="SZQL01000005">
    <property type="protein sequence ID" value="TKK69273.1"/>
    <property type="molecule type" value="Genomic_DNA"/>
</dbReference>
<proteinExistence type="predicted"/>
<keyword evidence="1" id="KW-1133">Transmembrane helix</keyword>
<evidence type="ECO:0000313" key="3">
    <source>
        <dbReference type="Proteomes" id="UP000305848"/>
    </source>
</evidence>
<dbReference type="AlphaFoldDB" id="A0A4V5UUJ1"/>
<sequence length="172" mass="19867">MPINRLFSERQHFKQTWLWVLLIGVNVLFVYGIIRQVFFGVTFGDKPISNGQLIVVASAVLLLTFLFVLLRLDTVIQHDGICYRFFPLQWKYKKITWDSISKAYLRQYNPITEYGGWGLRTGLFGNGQAFTISGNKGLQLVYNNKKKFLLGTQRPEEMEQVLKQLGRLTTGN</sequence>
<feature type="transmembrane region" description="Helical" evidence="1">
    <location>
        <begin position="54"/>
        <end position="72"/>
    </location>
</feature>
<feature type="transmembrane region" description="Helical" evidence="1">
    <location>
        <begin position="16"/>
        <end position="34"/>
    </location>
</feature>
<dbReference type="RefSeq" id="WP_137261268.1">
    <property type="nucleotide sequence ID" value="NZ_SZQL01000005.1"/>
</dbReference>
<organism evidence="2 3">
    <name type="scientific">Ilyomonas limi</name>
    <dbReference type="NCBI Taxonomy" id="2575867"/>
    <lineage>
        <taxon>Bacteria</taxon>
        <taxon>Pseudomonadati</taxon>
        <taxon>Bacteroidota</taxon>
        <taxon>Chitinophagia</taxon>
        <taxon>Chitinophagales</taxon>
        <taxon>Chitinophagaceae</taxon>
        <taxon>Ilyomonas</taxon>
    </lineage>
</organism>
<dbReference type="Proteomes" id="UP000305848">
    <property type="component" value="Unassembled WGS sequence"/>
</dbReference>
<keyword evidence="3" id="KW-1185">Reference proteome</keyword>
<dbReference type="OrthoDB" id="582675at2"/>
<evidence type="ECO:0000256" key="1">
    <source>
        <dbReference type="SAM" id="Phobius"/>
    </source>
</evidence>
<accession>A0A4V5UUJ1</accession>
<comment type="caution">
    <text evidence="2">The sequence shown here is derived from an EMBL/GenBank/DDBJ whole genome shotgun (WGS) entry which is preliminary data.</text>
</comment>